<gene>
    <name evidence="5" type="primary">nadS</name>
    <name evidence="5" type="ORF">ACFPN9_17875</name>
</gene>
<dbReference type="PANTHER" id="PTHR36511">
    <property type="entry name" value="MERR FAMILY BACTERIAL REGULATORY PROTEIN"/>
    <property type="match status" value="1"/>
</dbReference>
<dbReference type="InterPro" id="IPR001387">
    <property type="entry name" value="Cro/C1-type_HTH"/>
</dbReference>
<evidence type="ECO:0000313" key="6">
    <source>
        <dbReference type="Proteomes" id="UP001596060"/>
    </source>
</evidence>
<dbReference type="SMART" id="SM00530">
    <property type="entry name" value="HTH_XRE"/>
    <property type="match status" value="1"/>
</dbReference>
<comment type="caution">
    <text evidence="5">The sequence shown here is derived from an EMBL/GenBank/DDBJ whole genome shotgun (WGS) entry which is preliminary data.</text>
</comment>
<keyword evidence="2" id="KW-0238">DNA-binding</keyword>
<feature type="domain" description="HTH cro/C1-type" evidence="4">
    <location>
        <begin position="36"/>
        <end position="89"/>
    </location>
</feature>
<dbReference type="InterPro" id="IPR052359">
    <property type="entry name" value="HTH-type_reg/antitoxin"/>
</dbReference>
<dbReference type="CDD" id="cd00093">
    <property type="entry name" value="HTH_XRE"/>
    <property type="match status" value="1"/>
</dbReference>
<keyword evidence="3" id="KW-0804">Transcription</keyword>
<accession>A0ABW0P334</accession>
<evidence type="ECO:0000256" key="2">
    <source>
        <dbReference type="ARBA" id="ARBA00023125"/>
    </source>
</evidence>
<name>A0ABW0P334_9HYPH</name>
<dbReference type="SUPFAM" id="SSF47413">
    <property type="entry name" value="lambda repressor-like DNA-binding domains"/>
    <property type="match status" value="1"/>
</dbReference>
<proteinExistence type="predicted"/>
<organism evidence="5 6">
    <name type="scientific">Bosea massiliensis</name>
    <dbReference type="NCBI Taxonomy" id="151419"/>
    <lineage>
        <taxon>Bacteria</taxon>
        <taxon>Pseudomonadati</taxon>
        <taxon>Pseudomonadota</taxon>
        <taxon>Alphaproteobacteria</taxon>
        <taxon>Hyphomicrobiales</taxon>
        <taxon>Boseaceae</taxon>
        <taxon>Bosea</taxon>
    </lineage>
</organism>
<dbReference type="Proteomes" id="UP001596060">
    <property type="component" value="Unassembled WGS sequence"/>
</dbReference>
<keyword evidence="6" id="KW-1185">Reference proteome</keyword>
<protein>
    <submittedName>
        <fullName evidence="5">NadS family protein</fullName>
    </submittedName>
</protein>
<sequence length="96" mass="10411">MPTFGQDLVASATEAVAIARGEKEPAKTIAVEVVDVAAIRKKLGLSQEAFARKFGLSPATLRDWEQGRRSLDRTARALLKVIDHAPDTVERAQKVA</sequence>
<dbReference type="RefSeq" id="WP_066719421.1">
    <property type="nucleotide sequence ID" value="NZ_JBHSLU010000063.1"/>
</dbReference>
<evidence type="ECO:0000256" key="3">
    <source>
        <dbReference type="ARBA" id="ARBA00023163"/>
    </source>
</evidence>
<evidence type="ECO:0000256" key="1">
    <source>
        <dbReference type="ARBA" id="ARBA00023015"/>
    </source>
</evidence>
<dbReference type="InterPro" id="IPR047761">
    <property type="entry name" value="NadS-like"/>
</dbReference>
<dbReference type="PROSITE" id="PS50943">
    <property type="entry name" value="HTH_CROC1"/>
    <property type="match status" value="1"/>
</dbReference>
<evidence type="ECO:0000313" key="5">
    <source>
        <dbReference type="EMBL" id="MFC5507110.1"/>
    </source>
</evidence>
<dbReference type="PANTHER" id="PTHR36511:SF4">
    <property type="entry name" value="ANTITOXIN MQSA"/>
    <property type="match status" value="1"/>
</dbReference>
<dbReference type="NCBIfam" id="NF041265">
    <property type="entry name" value="NadS"/>
    <property type="match status" value="1"/>
</dbReference>
<evidence type="ECO:0000259" key="4">
    <source>
        <dbReference type="PROSITE" id="PS50943"/>
    </source>
</evidence>
<dbReference type="InterPro" id="IPR010982">
    <property type="entry name" value="Lambda_DNA-bd_dom_sf"/>
</dbReference>
<dbReference type="Pfam" id="PF01381">
    <property type="entry name" value="HTH_3"/>
    <property type="match status" value="1"/>
</dbReference>
<reference evidence="6" key="1">
    <citation type="journal article" date="2019" name="Int. J. Syst. Evol. Microbiol.">
        <title>The Global Catalogue of Microorganisms (GCM) 10K type strain sequencing project: providing services to taxonomists for standard genome sequencing and annotation.</title>
        <authorList>
            <consortium name="The Broad Institute Genomics Platform"/>
            <consortium name="The Broad Institute Genome Sequencing Center for Infectious Disease"/>
            <person name="Wu L."/>
            <person name="Ma J."/>
        </authorList>
    </citation>
    <scope>NUCLEOTIDE SEQUENCE [LARGE SCALE GENOMIC DNA]</scope>
    <source>
        <strain evidence="6">CCUG 43117</strain>
    </source>
</reference>
<keyword evidence="1" id="KW-0805">Transcription regulation</keyword>
<dbReference type="EMBL" id="JBHSLU010000063">
    <property type="protein sequence ID" value="MFC5507110.1"/>
    <property type="molecule type" value="Genomic_DNA"/>
</dbReference>
<dbReference type="Gene3D" id="1.10.260.40">
    <property type="entry name" value="lambda repressor-like DNA-binding domains"/>
    <property type="match status" value="1"/>
</dbReference>